<dbReference type="InterPro" id="IPR044922">
    <property type="entry name" value="DUF2063_N_sf"/>
</dbReference>
<gene>
    <name evidence="2" type="ORF">DI526_02865</name>
</gene>
<proteinExistence type="predicted"/>
<dbReference type="Pfam" id="PF09836">
    <property type="entry name" value="DUF2063"/>
    <property type="match status" value="1"/>
</dbReference>
<accession>A0A2W5V9K3</accession>
<evidence type="ECO:0000259" key="1">
    <source>
        <dbReference type="Pfam" id="PF09836"/>
    </source>
</evidence>
<organism evidence="2 3">
    <name type="scientific">Caulobacter segnis</name>
    <dbReference type="NCBI Taxonomy" id="88688"/>
    <lineage>
        <taxon>Bacteria</taxon>
        <taxon>Pseudomonadati</taxon>
        <taxon>Pseudomonadota</taxon>
        <taxon>Alphaproteobacteria</taxon>
        <taxon>Caulobacterales</taxon>
        <taxon>Caulobacteraceae</taxon>
        <taxon>Caulobacter</taxon>
    </lineage>
</organism>
<comment type="caution">
    <text evidence="2">The sequence shown here is derived from an EMBL/GenBank/DDBJ whole genome shotgun (WGS) entry which is preliminary data.</text>
</comment>
<dbReference type="EMBL" id="QFQZ01000005">
    <property type="protein sequence ID" value="PZR36659.1"/>
    <property type="molecule type" value="Genomic_DNA"/>
</dbReference>
<protein>
    <submittedName>
        <fullName evidence="2">DUF2063 domain-containing protein</fullName>
    </submittedName>
</protein>
<sequence>MPDRTHPDTPFAERLEAFADALLDPDAPPPEGLVGPDGHPSARRFAVYRNNVVTGLIETLKAAFPVTRRLVGDDFFAALARAHAIQIPPTSPVMLDYGATFADFVGGFEPAAPLPYLRDVVRLERAWTEAYHAAEALPLSPGFLARIPLDELPRACLLLHPSVRLVRSIFPAGTLWSLHEDVEALRDLDLNRGGEDVMLSRPDADVALNILPPGAADFIAALRDGITIGDALTLSHAVDTRFDMAGGLVGLFEAGVVVGIGVQQDGNTLAAREAA</sequence>
<dbReference type="RefSeq" id="WP_184721721.1">
    <property type="nucleotide sequence ID" value="NZ_QFQZ01000005.1"/>
</dbReference>
<dbReference type="Gene3D" id="1.10.150.690">
    <property type="entry name" value="DUF2063"/>
    <property type="match status" value="1"/>
</dbReference>
<evidence type="ECO:0000313" key="3">
    <source>
        <dbReference type="Proteomes" id="UP000249393"/>
    </source>
</evidence>
<name>A0A2W5V9K3_9CAUL</name>
<dbReference type="Proteomes" id="UP000249393">
    <property type="component" value="Unassembled WGS sequence"/>
</dbReference>
<feature type="domain" description="Putative DNA-binding" evidence="1">
    <location>
        <begin position="16"/>
        <end position="105"/>
    </location>
</feature>
<reference evidence="2 3" key="1">
    <citation type="submission" date="2017-08" db="EMBL/GenBank/DDBJ databases">
        <title>Infants hospitalized years apart are colonized by the same room-sourced microbial strains.</title>
        <authorList>
            <person name="Brooks B."/>
            <person name="Olm M.R."/>
            <person name="Firek B.A."/>
            <person name="Baker R."/>
            <person name="Thomas B.C."/>
            <person name="Morowitz M.J."/>
            <person name="Banfield J.F."/>
        </authorList>
    </citation>
    <scope>NUCLEOTIDE SEQUENCE [LARGE SCALE GENOMIC DNA]</scope>
    <source>
        <strain evidence="2">S2_003_000_R2_4</strain>
    </source>
</reference>
<dbReference type="AlphaFoldDB" id="A0A2W5V9K3"/>
<dbReference type="InterPro" id="IPR018640">
    <property type="entry name" value="DUF2063"/>
</dbReference>
<evidence type="ECO:0000313" key="2">
    <source>
        <dbReference type="EMBL" id="PZR36659.1"/>
    </source>
</evidence>